<feature type="region of interest" description="Disordered" evidence="1">
    <location>
        <begin position="757"/>
        <end position="786"/>
    </location>
</feature>
<comment type="caution">
    <text evidence="3">The sequence shown here is derived from an EMBL/GenBank/DDBJ whole genome shotgun (WGS) entry which is preliminary data.</text>
</comment>
<feature type="domain" description="Arabidopsis retrotransposon Orf1 C-terminal" evidence="2">
    <location>
        <begin position="2"/>
        <end position="179"/>
    </location>
</feature>
<dbReference type="Proteomes" id="UP000712281">
    <property type="component" value="Unassembled WGS sequence"/>
</dbReference>
<feature type="compositionally biased region" description="Basic and acidic residues" evidence="1">
    <location>
        <begin position="413"/>
        <end position="438"/>
    </location>
</feature>
<sequence>MVSNLLFAKDQTSKVTKGEMRMLYSGLEDEIRRSRAGIPFQHVQTNPGFHLIWMFYTRKDFLLRTDNKKDRCGSLLTPLFKHFRINLQSYAVNYNIEFVDIPYLISCHILRDETTYKFTDKEGNVLFIKLPQPHLTNFSSIENICFLPDPEFLCADPRAPPSDDDMDELEDITPNEETTYDLGSLDDDADEAAYRRWMVDLQRKNNSLMKRILKAITGVDVSAVKSRDHPQLSRLHSSPIAQARNRPDLPLEQSVFRGTGGRLVAPSAGKQSVENKGERLLGSKTVTTKLTSKSPKKKNVEIFFDKYFFEIDSSLRKALRRKRKSSAKSPKRIVTQRPNTCSTRSLRSVRVRAKAQSLRSDRTSIPLGRYVAILFGLLSDDSSRSSTELEPKLGRYIATELEPKLGRYIATELEPKLDGSENKAKGDESPEDHPRELRPACGPRRPGLLPKATHWKGGSADRSRRPNAPHLQLRRMGQGVQKYNTLLNTEILPTRFGHTETLAALGLDTDVFETLNAMGIAPLCYQTHELYPDLVRQALATAHIGYDNPQAPTYENCSFSFMADGKFCSLSLDQLNDIYEISDERKDVAVENKFTPMERFWDLIATERGSFASRKAYQSQIRNPTLSVIAKMVSNLLFAKDQTSKVTKGELQMLYSGLEGEISRTDNKKDRCGGLLTMLFKHFRINLQSYVVNYNIEYVDTPYLISCHILRDETTYRFTDKEGNVLFIKLPQPHLTNFSSIENIRFLPDPEFLCVDPRAPPPDDDMDEPEDITPNEETTYDLGPLDDDADEAAYRRWMVDSQRKNNSLMKRILKAITGGCFGGQEPRPSVAEQTPQQSHRAGNEPAGSSAGAKRLPRNRRTAGRSESGESN</sequence>
<evidence type="ECO:0000256" key="1">
    <source>
        <dbReference type="SAM" id="MobiDB-lite"/>
    </source>
</evidence>
<accession>A0A8S9L1Y6</accession>
<feature type="compositionally biased region" description="Polar residues" evidence="1">
    <location>
        <begin position="831"/>
        <end position="840"/>
    </location>
</feature>
<feature type="region of interest" description="Disordered" evidence="1">
    <location>
        <begin position="819"/>
        <end position="871"/>
    </location>
</feature>
<dbReference type="EMBL" id="QGKW02000717">
    <property type="protein sequence ID" value="KAF2600007.1"/>
    <property type="molecule type" value="Genomic_DNA"/>
</dbReference>
<feature type="domain" description="Arabidopsis retrotransposon Orf1 C-terminal" evidence="2">
    <location>
        <begin position="483"/>
        <end position="669"/>
    </location>
</feature>
<dbReference type="Pfam" id="PF03078">
    <property type="entry name" value="ATHILA"/>
    <property type="match status" value="3"/>
</dbReference>
<organism evidence="3 4">
    <name type="scientific">Brassica cretica</name>
    <name type="common">Mustard</name>
    <dbReference type="NCBI Taxonomy" id="69181"/>
    <lineage>
        <taxon>Eukaryota</taxon>
        <taxon>Viridiplantae</taxon>
        <taxon>Streptophyta</taxon>
        <taxon>Embryophyta</taxon>
        <taxon>Tracheophyta</taxon>
        <taxon>Spermatophyta</taxon>
        <taxon>Magnoliopsida</taxon>
        <taxon>eudicotyledons</taxon>
        <taxon>Gunneridae</taxon>
        <taxon>Pentapetalae</taxon>
        <taxon>rosids</taxon>
        <taxon>malvids</taxon>
        <taxon>Brassicales</taxon>
        <taxon>Brassicaceae</taxon>
        <taxon>Brassiceae</taxon>
        <taxon>Brassica</taxon>
    </lineage>
</organism>
<feature type="domain" description="Arabidopsis retrotransposon Orf1 C-terminal" evidence="2">
    <location>
        <begin position="672"/>
        <end position="774"/>
    </location>
</feature>
<reference evidence="3" key="1">
    <citation type="submission" date="2019-12" db="EMBL/GenBank/DDBJ databases">
        <title>Genome sequencing and annotation of Brassica cretica.</title>
        <authorList>
            <person name="Studholme D.J."/>
            <person name="Sarris P.F."/>
        </authorList>
    </citation>
    <scope>NUCLEOTIDE SEQUENCE</scope>
    <source>
        <strain evidence="3">PFS-001/15</strain>
        <tissue evidence="3">Leaf</tissue>
    </source>
</reference>
<feature type="compositionally biased region" description="Acidic residues" evidence="1">
    <location>
        <begin position="762"/>
        <end position="774"/>
    </location>
</feature>
<evidence type="ECO:0000313" key="3">
    <source>
        <dbReference type="EMBL" id="KAF2600007.1"/>
    </source>
</evidence>
<evidence type="ECO:0000259" key="2">
    <source>
        <dbReference type="Pfam" id="PF03078"/>
    </source>
</evidence>
<dbReference type="AlphaFoldDB" id="A0A8S9L1Y6"/>
<proteinExistence type="predicted"/>
<name>A0A8S9L1Y6_BRACR</name>
<gene>
    <name evidence="3" type="ORF">F2Q68_00007854</name>
</gene>
<evidence type="ECO:0000313" key="4">
    <source>
        <dbReference type="Proteomes" id="UP000712281"/>
    </source>
</evidence>
<feature type="region of interest" description="Disordered" evidence="1">
    <location>
        <begin position="412"/>
        <end position="469"/>
    </location>
</feature>
<dbReference type="InterPro" id="IPR004312">
    <property type="entry name" value="ATHILA_Orf1_C"/>
</dbReference>
<protein>
    <recommendedName>
        <fullName evidence="2">Arabidopsis retrotransposon Orf1 C-terminal domain-containing protein</fullName>
    </recommendedName>
</protein>